<dbReference type="AlphaFoldDB" id="A0A0D2NHM7"/>
<keyword evidence="2" id="KW-1185">Reference proteome</keyword>
<organism evidence="1 2">
    <name type="scientific">Hypholoma sublateritium (strain FD-334 SS-4)</name>
    <dbReference type="NCBI Taxonomy" id="945553"/>
    <lineage>
        <taxon>Eukaryota</taxon>
        <taxon>Fungi</taxon>
        <taxon>Dikarya</taxon>
        <taxon>Basidiomycota</taxon>
        <taxon>Agaricomycotina</taxon>
        <taxon>Agaricomycetes</taxon>
        <taxon>Agaricomycetidae</taxon>
        <taxon>Agaricales</taxon>
        <taxon>Agaricineae</taxon>
        <taxon>Strophariaceae</taxon>
        <taxon>Hypholoma</taxon>
    </lineage>
</organism>
<evidence type="ECO:0000313" key="1">
    <source>
        <dbReference type="EMBL" id="KJA18464.1"/>
    </source>
</evidence>
<name>A0A0D2NHM7_HYPSF</name>
<feature type="non-terminal residue" evidence="1">
    <location>
        <position position="212"/>
    </location>
</feature>
<reference evidence="2" key="1">
    <citation type="submission" date="2014-04" db="EMBL/GenBank/DDBJ databases">
        <title>Evolutionary Origins and Diversification of the Mycorrhizal Mutualists.</title>
        <authorList>
            <consortium name="DOE Joint Genome Institute"/>
            <consortium name="Mycorrhizal Genomics Consortium"/>
            <person name="Kohler A."/>
            <person name="Kuo A."/>
            <person name="Nagy L.G."/>
            <person name="Floudas D."/>
            <person name="Copeland A."/>
            <person name="Barry K.W."/>
            <person name="Cichocki N."/>
            <person name="Veneault-Fourrey C."/>
            <person name="LaButti K."/>
            <person name="Lindquist E.A."/>
            <person name="Lipzen A."/>
            <person name="Lundell T."/>
            <person name="Morin E."/>
            <person name="Murat C."/>
            <person name="Riley R."/>
            <person name="Ohm R."/>
            <person name="Sun H."/>
            <person name="Tunlid A."/>
            <person name="Henrissat B."/>
            <person name="Grigoriev I.V."/>
            <person name="Hibbett D.S."/>
            <person name="Martin F."/>
        </authorList>
    </citation>
    <scope>NUCLEOTIDE SEQUENCE [LARGE SCALE GENOMIC DNA]</scope>
    <source>
        <strain evidence="2">FD-334 SS-4</strain>
    </source>
</reference>
<gene>
    <name evidence="1" type="ORF">HYPSUDRAFT_122605</name>
</gene>
<evidence type="ECO:0000313" key="2">
    <source>
        <dbReference type="Proteomes" id="UP000054270"/>
    </source>
</evidence>
<dbReference type="EMBL" id="KN817589">
    <property type="protein sequence ID" value="KJA18464.1"/>
    <property type="molecule type" value="Genomic_DNA"/>
</dbReference>
<dbReference type="STRING" id="945553.A0A0D2NHM7"/>
<sequence length="212" mass="24263">MPSKTPRQELIDSYILSTMARDVISPPETLEESINNFQQTLDFISLIENTRYLRERPHVPKQGNIDLAWDFASDPDHHHRFLNMLRISPTVFNNLLSLIENHPIFKSENNRGQAAVELQLAVTLYRMGRYGNGASVEDVARMAGCSEEEKEVEKAYMDNHLGFKGLWREGWVMYDGTIVVLFRKPGQNGDAYYTRKSNYGLNLQVGNVPSNL</sequence>
<dbReference type="OMA" id="HHHRFIN"/>
<dbReference type="Proteomes" id="UP000054270">
    <property type="component" value="Unassembled WGS sequence"/>
</dbReference>
<evidence type="ECO:0008006" key="3">
    <source>
        <dbReference type="Google" id="ProtNLM"/>
    </source>
</evidence>
<protein>
    <recommendedName>
        <fullName evidence="3">DDE Tnp4 domain-containing protein</fullName>
    </recommendedName>
</protein>
<proteinExistence type="predicted"/>
<dbReference type="OrthoDB" id="2408877at2759"/>
<accession>A0A0D2NHM7</accession>